<accession>D2TUY4</accession>
<dbReference type="HOGENOM" id="CLU_3287068_0_0_6"/>
<dbReference type="AntiFam" id="ANF00065">
    <property type="entry name" value="Translation of REP sequence"/>
</dbReference>
<dbReference type="Proteomes" id="UP000001889">
    <property type="component" value="Chromosome"/>
</dbReference>
<name>D2TUY4_CITRI</name>
<organism evidence="2 3">
    <name type="scientific">Citrobacter rodentium (strain ICC168)</name>
    <name type="common">Citrobacter freundii biotype 4280</name>
    <dbReference type="NCBI Taxonomy" id="637910"/>
    <lineage>
        <taxon>Bacteria</taxon>
        <taxon>Pseudomonadati</taxon>
        <taxon>Pseudomonadota</taxon>
        <taxon>Gammaproteobacteria</taxon>
        <taxon>Enterobacterales</taxon>
        <taxon>Enterobacteriaceae</taxon>
        <taxon>Citrobacter</taxon>
    </lineage>
</organism>
<feature type="region of interest" description="Disordered" evidence="1">
    <location>
        <begin position="1"/>
        <end position="23"/>
    </location>
</feature>
<evidence type="ECO:0000256" key="1">
    <source>
        <dbReference type="SAM" id="MobiDB-lite"/>
    </source>
</evidence>
<keyword evidence="3" id="KW-1185">Reference proteome</keyword>
<protein>
    <submittedName>
        <fullName evidence="2">Uncharacterized protein</fullName>
    </submittedName>
</protein>
<proteinExistence type="predicted"/>
<dbReference type="AlphaFoldDB" id="D2TUY4"/>
<dbReference type="EMBL" id="FN543502">
    <property type="protein sequence ID" value="CBG90608.1"/>
    <property type="molecule type" value="Genomic_DNA"/>
</dbReference>
<reference evidence="2 3" key="1">
    <citation type="journal article" date="2010" name="J. Bacteriol.">
        <title>The Citrobacter rodentium genome sequence reveals convergent evolution with human pathogenic Escherichia coli.</title>
        <authorList>
            <person name="Petty N.K."/>
            <person name="Bulgin R."/>
            <person name="Crepin V.F."/>
            <person name="Cerdeno-Tarraga A.M."/>
            <person name="Schroeder G.N."/>
            <person name="Quail M.A."/>
            <person name="Lennard N."/>
            <person name="Corton C."/>
            <person name="Barron A."/>
            <person name="Clark L."/>
            <person name="Toribio A.L."/>
            <person name="Parkhill J."/>
            <person name="Dougan G."/>
            <person name="Frankel G."/>
            <person name="Thomson N.R."/>
        </authorList>
    </citation>
    <scope>NUCLEOTIDE SEQUENCE [LARGE SCALE GENOMIC DNA]</scope>
    <source>
        <strain evidence="2 3">ICC168</strain>
    </source>
</reference>
<evidence type="ECO:0000313" key="3">
    <source>
        <dbReference type="Proteomes" id="UP000001889"/>
    </source>
</evidence>
<gene>
    <name evidence="2" type="ordered locus">ROD_39041</name>
</gene>
<evidence type="ECO:0000313" key="2">
    <source>
        <dbReference type="EMBL" id="CBG90608.1"/>
    </source>
</evidence>
<sequence>MTPDGGSALSGLQSPACDASHSTTDRVAGLISAAHQARPP</sequence>
<dbReference type="KEGG" id="cro:ROD_39041"/>